<evidence type="ECO:0000256" key="5">
    <source>
        <dbReference type="ARBA" id="ARBA00020138"/>
    </source>
</evidence>
<keyword evidence="9" id="KW-0418">Kinase</keyword>
<evidence type="ECO:0000256" key="3">
    <source>
        <dbReference type="ARBA" id="ARBA00007837"/>
    </source>
</evidence>
<evidence type="ECO:0000256" key="12">
    <source>
        <dbReference type="PIRNR" id="PIRNR000853"/>
    </source>
</evidence>
<feature type="binding site" evidence="14">
    <location>
        <position position="749"/>
    </location>
    <ligand>
        <name>substrate</name>
    </ligand>
</feature>
<dbReference type="InterPro" id="IPR018274">
    <property type="entry name" value="PEP_util_AS"/>
</dbReference>
<dbReference type="PROSITE" id="PS00370">
    <property type="entry name" value="PEP_ENZYMES_PHOS_SITE"/>
    <property type="match status" value="1"/>
</dbReference>
<feature type="compositionally biased region" description="Basic residues" evidence="16">
    <location>
        <begin position="939"/>
        <end position="950"/>
    </location>
</feature>
<dbReference type="GO" id="GO:0050242">
    <property type="term" value="F:pyruvate, phosphate dikinase activity"/>
    <property type="evidence" value="ECO:0007669"/>
    <property type="project" value="UniProtKB-UniRule"/>
</dbReference>
<dbReference type="Gene3D" id="3.30.470.20">
    <property type="entry name" value="ATP-grasp fold, B domain"/>
    <property type="match status" value="1"/>
</dbReference>
<accession>A0A9Q9EXF9</accession>
<evidence type="ECO:0000256" key="15">
    <source>
        <dbReference type="PIRSR" id="PIRSR000853-3"/>
    </source>
</evidence>
<comment type="similarity">
    <text evidence="3 12">Belongs to the PEP-utilizing enzyme family.</text>
</comment>
<protein>
    <recommendedName>
        <fullName evidence="5 12">Pyruvate, phosphate dikinase</fullName>
        <ecNumber evidence="4 12">2.7.9.1</ecNumber>
    </recommendedName>
</protein>
<dbReference type="RefSeq" id="WP_253717896.1">
    <property type="nucleotide sequence ID" value="NZ_CP051522.1"/>
</dbReference>
<dbReference type="Gene3D" id="1.20.80.30">
    <property type="match status" value="1"/>
</dbReference>
<evidence type="ECO:0000256" key="13">
    <source>
        <dbReference type="PIRSR" id="PIRSR000853-1"/>
    </source>
</evidence>
<comment type="cofactor">
    <cofactor evidence="1 12 15">
        <name>Mg(2+)</name>
        <dbReference type="ChEBI" id="CHEBI:18420"/>
    </cofactor>
</comment>
<keyword evidence="11 15" id="KW-0460">Magnesium</keyword>
<dbReference type="Pfam" id="PF00391">
    <property type="entry name" value="PEP-utilizers"/>
    <property type="match status" value="1"/>
</dbReference>
<dbReference type="Gene3D" id="1.10.189.10">
    <property type="entry name" value="Pyruvate Phosphate Dikinase, domain 2"/>
    <property type="match status" value="1"/>
</dbReference>
<comment type="catalytic activity">
    <reaction evidence="12">
        <text>pyruvate + phosphate + ATP = phosphoenolpyruvate + AMP + diphosphate + H(+)</text>
        <dbReference type="Rhea" id="RHEA:10756"/>
        <dbReference type="ChEBI" id="CHEBI:15361"/>
        <dbReference type="ChEBI" id="CHEBI:15378"/>
        <dbReference type="ChEBI" id="CHEBI:30616"/>
        <dbReference type="ChEBI" id="CHEBI:33019"/>
        <dbReference type="ChEBI" id="CHEBI:43474"/>
        <dbReference type="ChEBI" id="CHEBI:58702"/>
        <dbReference type="ChEBI" id="CHEBI:456215"/>
        <dbReference type="EC" id="2.7.9.1"/>
    </reaction>
</comment>
<dbReference type="SUPFAM" id="SSF51621">
    <property type="entry name" value="Phosphoenolpyruvate/pyruvate domain"/>
    <property type="match status" value="1"/>
</dbReference>
<keyword evidence="7 15" id="KW-0479">Metal-binding</keyword>
<evidence type="ECO:0000256" key="16">
    <source>
        <dbReference type="SAM" id="MobiDB-lite"/>
    </source>
</evidence>
<dbReference type="SUPFAM" id="SSF52009">
    <property type="entry name" value="Phosphohistidine domain"/>
    <property type="match status" value="1"/>
</dbReference>
<dbReference type="InterPro" id="IPR000121">
    <property type="entry name" value="PEP_util_C"/>
</dbReference>
<feature type="domain" description="PEP-utilising enzyme mobile" evidence="17">
    <location>
        <begin position="409"/>
        <end position="482"/>
    </location>
</feature>
<dbReference type="SUPFAM" id="SSF56059">
    <property type="entry name" value="Glutathione synthetase ATP-binding domain-like"/>
    <property type="match status" value="1"/>
</dbReference>
<keyword evidence="8" id="KW-0547">Nucleotide-binding</keyword>
<feature type="active site" description="Proton donor" evidence="13">
    <location>
        <position position="834"/>
    </location>
</feature>
<evidence type="ECO:0000256" key="4">
    <source>
        <dbReference type="ARBA" id="ARBA00011994"/>
    </source>
</evidence>
<dbReference type="Proteomes" id="UP001056981">
    <property type="component" value="Chromosome"/>
</dbReference>
<feature type="binding site" evidence="14">
    <location>
        <position position="606"/>
    </location>
    <ligand>
        <name>substrate</name>
    </ligand>
</feature>
<dbReference type="GO" id="GO:0016301">
    <property type="term" value="F:kinase activity"/>
    <property type="evidence" value="ECO:0007669"/>
    <property type="project" value="UniProtKB-UniRule"/>
</dbReference>
<dbReference type="EMBL" id="CP051635">
    <property type="protein sequence ID" value="UTD00709.1"/>
    <property type="molecule type" value="Genomic_DNA"/>
</dbReference>
<feature type="binding site" evidence="15">
    <location>
        <position position="749"/>
    </location>
    <ligand>
        <name>Mg(2+)</name>
        <dbReference type="ChEBI" id="CHEBI:18420"/>
    </ligand>
</feature>
<dbReference type="InterPro" id="IPR015813">
    <property type="entry name" value="Pyrv/PenolPyrv_kinase-like_dom"/>
</dbReference>
<comment type="function">
    <text evidence="2">Catalyzes the reversible phosphorylation of pyruvate and phosphate.</text>
</comment>
<dbReference type="GO" id="GO:0005524">
    <property type="term" value="F:ATP binding"/>
    <property type="evidence" value="ECO:0007669"/>
    <property type="project" value="UniProtKB-UniRule"/>
</dbReference>
<dbReference type="PIRSF" id="PIRSF000853">
    <property type="entry name" value="PPDK"/>
    <property type="match status" value="1"/>
</dbReference>
<evidence type="ECO:0000256" key="10">
    <source>
        <dbReference type="ARBA" id="ARBA00022840"/>
    </source>
</evidence>
<feature type="binding site" evidence="14">
    <location>
        <position position="550"/>
    </location>
    <ligand>
        <name>substrate</name>
    </ligand>
</feature>
<keyword evidence="10" id="KW-0067">ATP-binding</keyword>
<proteinExistence type="inferred from homology"/>
<feature type="binding site" evidence="14">
    <location>
        <position position="772"/>
    </location>
    <ligand>
        <name>substrate</name>
    </ligand>
</feature>
<keyword evidence="6 19" id="KW-0808">Transferase</keyword>
<feature type="binding site" evidence="14">
    <location>
        <position position="771"/>
    </location>
    <ligand>
        <name>substrate</name>
    </ligand>
</feature>
<dbReference type="Gene3D" id="3.30.1490.20">
    <property type="entry name" value="ATP-grasp fold, A domain"/>
    <property type="match status" value="1"/>
</dbReference>
<evidence type="ECO:0000256" key="9">
    <source>
        <dbReference type="ARBA" id="ARBA00022777"/>
    </source>
</evidence>
<feature type="active site" description="Tele-phosphohistidine intermediate" evidence="13">
    <location>
        <position position="442"/>
    </location>
</feature>
<evidence type="ECO:0000259" key="17">
    <source>
        <dbReference type="Pfam" id="PF00391"/>
    </source>
</evidence>
<evidence type="ECO:0000259" key="18">
    <source>
        <dbReference type="Pfam" id="PF02896"/>
    </source>
</evidence>
<dbReference type="InterPro" id="IPR023151">
    <property type="entry name" value="PEP_util_CS"/>
</dbReference>
<dbReference type="AlphaFoldDB" id="A0A9Q9EXF9"/>
<name>A0A9Q9EXF9_TREDN</name>
<dbReference type="InterPro" id="IPR040442">
    <property type="entry name" value="Pyrv_kinase-like_dom_sf"/>
</dbReference>
<evidence type="ECO:0000256" key="7">
    <source>
        <dbReference type="ARBA" id="ARBA00022723"/>
    </source>
</evidence>
<feature type="compositionally biased region" description="Basic residues" evidence="16">
    <location>
        <begin position="911"/>
        <end position="929"/>
    </location>
</feature>
<dbReference type="Gene3D" id="3.50.30.10">
    <property type="entry name" value="Phosphohistidine domain"/>
    <property type="match status" value="1"/>
</dbReference>
<dbReference type="PROSITE" id="PS00742">
    <property type="entry name" value="PEP_ENZYMES_2"/>
    <property type="match status" value="1"/>
</dbReference>
<reference evidence="19" key="1">
    <citation type="submission" date="2020-04" db="EMBL/GenBank/DDBJ databases">
        <title>Comparative genomics of oral phylogroup-2 Treponema strains.</title>
        <authorList>
            <person name="Zeng H."/>
            <person name="Chan Y.K."/>
            <person name="Watt R.M."/>
        </authorList>
    </citation>
    <scope>NUCLEOTIDE SEQUENCE</scope>
    <source>
        <strain evidence="19">OMZ 905</strain>
    </source>
</reference>
<evidence type="ECO:0000256" key="11">
    <source>
        <dbReference type="ARBA" id="ARBA00022842"/>
    </source>
</evidence>
<dbReference type="GO" id="GO:0046872">
    <property type="term" value="F:metal ion binding"/>
    <property type="evidence" value="ECO:0007669"/>
    <property type="project" value="UniProtKB-UniRule"/>
</dbReference>
<evidence type="ECO:0000256" key="1">
    <source>
        <dbReference type="ARBA" id="ARBA00001946"/>
    </source>
</evidence>
<dbReference type="InterPro" id="IPR010121">
    <property type="entry name" value="Pyruvate_phosphate_dikinase"/>
</dbReference>
<evidence type="ECO:0000256" key="8">
    <source>
        <dbReference type="ARBA" id="ARBA00022741"/>
    </source>
</evidence>
<dbReference type="EC" id="2.7.9.1" evidence="4 12"/>
<evidence type="ECO:0000256" key="14">
    <source>
        <dbReference type="PIRSR" id="PIRSR000853-2"/>
    </source>
</evidence>
<keyword evidence="19" id="KW-0670">Pyruvate</keyword>
<feature type="region of interest" description="Disordered" evidence="16">
    <location>
        <begin position="894"/>
        <end position="950"/>
    </location>
</feature>
<organism evidence="19 20">
    <name type="scientific">Treponema denticola</name>
    <dbReference type="NCBI Taxonomy" id="158"/>
    <lineage>
        <taxon>Bacteria</taxon>
        <taxon>Pseudomonadati</taxon>
        <taxon>Spirochaetota</taxon>
        <taxon>Spirochaetia</taxon>
        <taxon>Spirochaetales</taxon>
        <taxon>Treponemataceae</taxon>
        <taxon>Treponema</taxon>
    </lineage>
</organism>
<feature type="binding site" evidence="14">
    <location>
        <position position="773"/>
    </location>
    <ligand>
        <name>substrate</name>
    </ligand>
</feature>
<feature type="binding site" evidence="14">
    <location>
        <position position="770"/>
    </location>
    <ligand>
        <name>substrate</name>
    </ligand>
</feature>
<dbReference type="InterPro" id="IPR008279">
    <property type="entry name" value="PEP-util_enz_mobile_dom"/>
</dbReference>
<sequence>MKISNNIHFFNSKETVGKKVDKNLLGIRGRQANEFAELKLPILPGIIIDASVMQDIGDANIYTEISPYLTKFGADVKKKYGDDESPLLLKLVISPNMLITSYPTLHNFGLTKDTVIGFQENVGEDFAANEVLFLLNGILTVVLKIAELEKNEQKVKDLEKVLHDIKESMKMGKIGLKPGAIMDKYSKFLPKHFFDDCKVQLEESIRLIGQLLTLEEDTDHDVALLIQPMVYGNYGKDSYSGSFFSRNIVNGEKKLQGQFFAEKFNELNAGGKDINSIKPEYLKHLQQIAWQLEDYTKDIRNIRFTIEAGRLWLIEQKSVEAKSTISMVQILLDLYNRKIVDAEYVVRAVKPGQLNEILHPVIDIMSTKGMKSSKGGIAGAPGAAVGRVYFTADSLIEAQRAAKLQGLDTRCILCMPATYAGDVKGIEVSTGVISNEGGYSAHASVVARQYGKISLVRPDMKISGKKAVIEGVTINEGDYITLNVPYYGDSTVYFGEAKLIEPDPETSGLLDFISLAKSFLSGFHVRANADSPRDAQLALDFGAEGIGLCRTEHMFFNEKRINTFREMILAPSEAERKKVLDKLQKVQTEDFYGIFKAMNGKEVTIRLLDAPLHEFLPHNDVELDGFVKYLTAQKKKISKKDLTAEIEKLSEINPMLGHRGCRIAISYPEIYAMQIRAIFEAAYKLKKEKVDVKPEIMIPLIMNFRELKQIIYGKKIEGHAYLGIDAIAEEVKAAVKGGDLDYKVGTMIELPASALSADEIAKYAEFFSFGTNDLTQTTLGLSRDDFNSFMPDYTMYDLIDGNPFAVLDSRVRDLIEIAIQRGKLTRPDLHLGLCGEHGARPENVRFCMEAGLNYVSCSSYSVPIALLSIAQVELENAEKAGIKLTPKALVSRKPSSAVSKAVEKKGAAKTTKAKPKAAVKKATGKKPVKAKSAPAKKASSAKKKTAKKSK</sequence>
<dbReference type="Pfam" id="PF02896">
    <property type="entry name" value="PEP-utilizers_C"/>
    <property type="match status" value="1"/>
</dbReference>
<evidence type="ECO:0000313" key="19">
    <source>
        <dbReference type="EMBL" id="UTD00709.1"/>
    </source>
</evidence>
<dbReference type="Gene3D" id="3.20.20.60">
    <property type="entry name" value="Phosphoenolpyruvate-binding domains"/>
    <property type="match status" value="1"/>
</dbReference>
<dbReference type="InterPro" id="IPR036637">
    <property type="entry name" value="Phosphohistidine_dom_sf"/>
</dbReference>
<feature type="domain" description="PEP-utilising enzyme C-terminal" evidence="18">
    <location>
        <begin position="523"/>
        <end position="873"/>
    </location>
</feature>
<evidence type="ECO:0000256" key="2">
    <source>
        <dbReference type="ARBA" id="ARBA00003144"/>
    </source>
</evidence>
<evidence type="ECO:0000313" key="20">
    <source>
        <dbReference type="Proteomes" id="UP001056981"/>
    </source>
</evidence>
<dbReference type="InterPro" id="IPR013815">
    <property type="entry name" value="ATP_grasp_subdomain_1"/>
</dbReference>
<dbReference type="PANTHER" id="PTHR22931">
    <property type="entry name" value="PHOSPHOENOLPYRUVATE DIKINASE-RELATED"/>
    <property type="match status" value="1"/>
</dbReference>
<feature type="binding site" evidence="15">
    <location>
        <position position="773"/>
    </location>
    <ligand>
        <name>Mg(2+)</name>
        <dbReference type="ChEBI" id="CHEBI:18420"/>
    </ligand>
</feature>
<dbReference type="PANTHER" id="PTHR22931:SF9">
    <property type="entry name" value="PYRUVATE, PHOSPHATE DIKINASE 1, CHLOROPLASTIC"/>
    <property type="match status" value="1"/>
</dbReference>
<evidence type="ECO:0000256" key="6">
    <source>
        <dbReference type="ARBA" id="ARBA00022679"/>
    </source>
</evidence>
<gene>
    <name evidence="19" type="ORF">E4N86_08370</name>
</gene>